<evidence type="ECO:0000313" key="1">
    <source>
        <dbReference type="EMBL" id="OAH26688.1"/>
    </source>
</evidence>
<evidence type="ECO:0000313" key="2">
    <source>
        <dbReference type="Proteomes" id="UP000076947"/>
    </source>
</evidence>
<sequence length="115" mass="13520">MDGQGIYEYAEDDTSMDYLYGFFDKDLKDRLETERQFIPEGLEDLIGDNSLLDYIWLWIKDAGPRGFRQYLFDGGYAESEVIEAFLAKRQEWGMNTPPHLEWLEQDDFDVASLET</sequence>
<proteinExistence type="predicted"/>
<comment type="caution">
    <text evidence="1">The sequence shown here is derived from an EMBL/GenBank/DDBJ whole genome shotgun (WGS) entry which is preliminary data.</text>
</comment>
<dbReference type="EMBL" id="LSTQ01000023">
    <property type="protein sequence ID" value="OAH26688.1"/>
    <property type="molecule type" value="Genomic_DNA"/>
</dbReference>
<organism evidence="1 2">
    <name type="scientific">Corynebacterium stationis</name>
    <dbReference type="NCBI Taxonomy" id="1705"/>
    <lineage>
        <taxon>Bacteria</taxon>
        <taxon>Bacillati</taxon>
        <taxon>Actinomycetota</taxon>
        <taxon>Actinomycetes</taxon>
        <taxon>Mycobacteriales</taxon>
        <taxon>Corynebacteriaceae</taxon>
        <taxon>Corynebacterium</taxon>
    </lineage>
</organism>
<protein>
    <submittedName>
        <fullName evidence="1">Uncharacterized protein</fullName>
    </submittedName>
</protein>
<reference evidence="2" key="1">
    <citation type="submission" date="2016-02" db="EMBL/GenBank/DDBJ databases">
        <authorList>
            <person name="Kaur G."/>
            <person name="Nair G.R."/>
            <person name="Mayilraj S."/>
        </authorList>
    </citation>
    <scope>NUCLEOTIDE SEQUENCE [LARGE SCALE GENOMIC DNA]</scope>
    <source>
        <strain evidence="2">GA-15</strain>
    </source>
</reference>
<dbReference type="OrthoDB" id="4412866at2"/>
<name>A0A177ICY4_9CORY</name>
<gene>
    <name evidence="1" type="ORF">AYJ05_04455</name>
</gene>
<accession>A0A177ICY4</accession>
<dbReference type="Proteomes" id="UP000076947">
    <property type="component" value="Unassembled WGS sequence"/>
</dbReference>
<dbReference type="AlphaFoldDB" id="A0A177ICY4"/>
<dbReference type="STRING" id="1705.CA21670_00655"/>
<keyword evidence="2" id="KW-1185">Reference proteome</keyword>
<dbReference type="RefSeq" id="WP_066840152.1">
    <property type="nucleotide sequence ID" value="NZ_LSTQ01000023.1"/>
</dbReference>